<protein>
    <submittedName>
        <fullName evidence="1">Uncharacterized protein</fullName>
    </submittedName>
</protein>
<dbReference type="AlphaFoldDB" id="A0A8J5MXC0"/>
<dbReference type="Proteomes" id="UP000747542">
    <property type="component" value="Unassembled WGS sequence"/>
</dbReference>
<sequence>MARMTFFTHVKALSNVIEKMENPFIDNRCDLLVLDTRDLADPAVVDTVRKIERLDREQYEKFVCERLEDQVRSVKDPIKRNNLPLFSRPPVREKSRAKHQVSSVKSNFSLFSNLDEFFAHENQACPPSLSSMSKLMLGTKSNLVYCLEELIIPPTRDSTPAVPEPSVEKIDSPTADAVFLDGAVIVNRMKPGTSCTFSECLTQIFLSYINSQVQHANRVDLVSDEYNTTGRQVIIADHKYVLCTHSRDIADFHLNITELLVAFATGKGFKYFAVYEMASGCDTVSSPAGKGKRSVWEVWKAFDKVKPAFCALASTPSSFEDHLGVLERFAVLLYDRASSAVGVNKARKQLFSQKGRSMDGLPQTQAALLEHSKRTIYQAAIPSLPSPGERGWTQKEAGGWKVNWIALPDASHACQELLRSGCMRGCRGK</sequence>
<name>A0A8J5MXC0_HOMAM</name>
<organism evidence="1 2">
    <name type="scientific">Homarus americanus</name>
    <name type="common">American lobster</name>
    <dbReference type="NCBI Taxonomy" id="6706"/>
    <lineage>
        <taxon>Eukaryota</taxon>
        <taxon>Metazoa</taxon>
        <taxon>Ecdysozoa</taxon>
        <taxon>Arthropoda</taxon>
        <taxon>Crustacea</taxon>
        <taxon>Multicrustacea</taxon>
        <taxon>Malacostraca</taxon>
        <taxon>Eumalacostraca</taxon>
        <taxon>Eucarida</taxon>
        <taxon>Decapoda</taxon>
        <taxon>Pleocyemata</taxon>
        <taxon>Astacidea</taxon>
        <taxon>Nephropoidea</taxon>
        <taxon>Nephropidae</taxon>
        <taxon>Homarus</taxon>
    </lineage>
</organism>
<dbReference type="PANTHER" id="PTHR47018:SF4">
    <property type="match status" value="1"/>
</dbReference>
<proteinExistence type="predicted"/>
<comment type="caution">
    <text evidence="1">The sequence shown here is derived from an EMBL/GenBank/DDBJ whole genome shotgun (WGS) entry which is preliminary data.</text>
</comment>
<dbReference type="PANTHER" id="PTHR47018">
    <property type="entry name" value="CXC DOMAIN-CONTAINING PROTEIN-RELATED"/>
    <property type="match status" value="1"/>
</dbReference>
<gene>
    <name evidence="1" type="ORF">Hamer_G005511</name>
</gene>
<reference evidence="1" key="1">
    <citation type="journal article" date="2021" name="Sci. Adv.">
        <title>The American lobster genome reveals insights on longevity, neural, and immune adaptations.</title>
        <authorList>
            <person name="Polinski J.M."/>
            <person name="Zimin A.V."/>
            <person name="Clark K.F."/>
            <person name="Kohn A.B."/>
            <person name="Sadowski N."/>
            <person name="Timp W."/>
            <person name="Ptitsyn A."/>
            <person name="Khanna P."/>
            <person name="Romanova D.Y."/>
            <person name="Williams P."/>
            <person name="Greenwood S.J."/>
            <person name="Moroz L.L."/>
            <person name="Walt D.R."/>
            <person name="Bodnar A.G."/>
        </authorList>
    </citation>
    <scope>NUCLEOTIDE SEQUENCE</scope>
    <source>
        <strain evidence="1">GMGI-L3</strain>
    </source>
</reference>
<feature type="non-terminal residue" evidence="1">
    <location>
        <position position="1"/>
    </location>
</feature>
<evidence type="ECO:0000313" key="2">
    <source>
        <dbReference type="Proteomes" id="UP000747542"/>
    </source>
</evidence>
<keyword evidence="2" id="KW-1185">Reference proteome</keyword>
<evidence type="ECO:0000313" key="1">
    <source>
        <dbReference type="EMBL" id="KAG7166414.1"/>
    </source>
</evidence>
<accession>A0A8J5MXC0</accession>
<dbReference type="EMBL" id="JAHLQT010022531">
    <property type="protein sequence ID" value="KAG7166414.1"/>
    <property type="molecule type" value="Genomic_DNA"/>
</dbReference>